<proteinExistence type="predicted"/>
<dbReference type="GO" id="GO:0003856">
    <property type="term" value="F:3-dehydroquinate synthase activity"/>
    <property type="evidence" value="ECO:0007669"/>
    <property type="project" value="UniProtKB-UniRule"/>
</dbReference>
<dbReference type="AlphaFoldDB" id="A0A6N6RGQ7"/>
<dbReference type="GO" id="GO:0005737">
    <property type="term" value="C:cytoplasm"/>
    <property type="evidence" value="ECO:0007669"/>
    <property type="project" value="InterPro"/>
</dbReference>
<evidence type="ECO:0000256" key="4">
    <source>
        <dbReference type="ARBA" id="ARBA00022723"/>
    </source>
</evidence>
<evidence type="ECO:0000256" key="7">
    <source>
        <dbReference type="ARBA" id="ARBA00023027"/>
    </source>
</evidence>
<dbReference type="Proteomes" id="UP000468650">
    <property type="component" value="Unassembled WGS sequence"/>
</dbReference>
<evidence type="ECO:0000256" key="2">
    <source>
        <dbReference type="ARBA" id="ARBA00001941"/>
    </source>
</evidence>
<reference evidence="13 14" key="1">
    <citation type="submission" date="2019-09" db="EMBL/GenBank/DDBJ databases">
        <title>Genomes of family Cryomorphaceae.</title>
        <authorList>
            <person name="Bowman J.P."/>
        </authorList>
    </citation>
    <scope>NUCLEOTIDE SEQUENCE [LARGE SCALE GENOMIC DNA]</scope>
    <source>
        <strain evidence="13 14">LMG 25704</strain>
    </source>
</reference>
<keyword evidence="5" id="KW-0547">Nucleotide-binding</keyword>
<keyword evidence="14" id="KW-1185">Reference proteome</keyword>
<keyword evidence="9" id="KW-0170">Cobalt</keyword>
<dbReference type="InterPro" id="IPR030963">
    <property type="entry name" value="DHQ_synth_fam"/>
</dbReference>
<dbReference type="Gene3D" id="3.40.50.1970">
    <property type="match status" value="1"/>
</dbReference>
<dbReference type="InterPro" id="IPR056179">
    <property type="entry name" value="DHQS_C"/>
</dbReference>
<dbReference type="NCBIfam" id="TIGR01357">
    <property type="entry name" value="aroB"/>
    <property type="match status" value="1"/>
</dbReference>
<evidence type="ECO:0000256" key="3">
    <source>
        <dbReference type="ARBA" id="ARBA00003485"/>
    </source>
</evidence>
<feature type="domain" description="3-dehydroquinate synthase C-terminal" evidence="12">
    <location>
        <begin position="204"/>
        <end position="347"/>
    </location>
</feature>
<evidence type="ECO:0000256" key="1">
    <source>
        <dbReference type="ARBA" id="ARBA00001911"/>
    </source>
</evidence>
<keyword evidence="8 13" id="KW-0456">Lyase</keyword>
<comment type="cofactor">
    <cofactor evidence="1">
        <name>NAD(+)</name>
        <dbReference type="ChEBI" id="CHEBI:57540"/>
    </cofactor>
</comment>
<keyword evidence="7" id="KW-0520">NAD</keyword>
<comment type="caution">
    <text evidence="13">The sequence shown here is derived from an EMBL/GenBank/DDBJ whole genome shotgun (WGS) entry which is preliminary data.</text>
</comment>
<keyword evidence="4" id="KW-0479">Metal-binding</keyword>
<evidence type="ECO:0000256" key="8">
    <source>
        <dbReference type="ARBA" id="ARBA00023239"/>
    </source>
</evidence>
<organism evidence="13 14">
    <name type="scientific">Phaeocystidibacter luteus</name>
    <dbReference type="NCBI Taxonomy" id="911197"/>
    <lineage>
        <taxon>Bacteria</taxon>
        <taxon>Pseudomonadati</taxon>
        <taxon>Bacteroidota</taxon>
        <taxon>Flavobacteriia</taxon>
        <taxon>Flavobacteriales</taxon>
        <taxon>Phaeocystidibacteraceae</taxon>
        <taxon>Phaeocystidibacter</taxon>
    </lineage>
</organism>
<keyword evidence="6" id="KW-0862">Zinc</keyword>
<evidence type="ECO:0000256" key="5">
    <source>
        <dbReference type="ARBA" id="ARBA00022741"/>
    </source>
</evidence>
<dbReference type="Pfam" id="PF01761">
    <property type="entry name" value="DHQ_synthase"/>
    <property type="match status" value="1"/>
</dbReference>
<dbReference type="PANTHER" id="PTHR43622:SF1">
    <property type="entry name" value="3-DEHYDROQUINATE SYNTHASE"/>
    <property type="match status" value="1"/>
</dbReference>
<accession>A0A6N6RGQ7</accession>
<dbReference type="EMBL" id="WBVO01000004">
    <property type="protein sequence ID" value="KAB2810293.1"/>
    <property type="molecule type" value="Genomic_DNA"/>
</dbReference>
<sequence>MNYQKCMTFVTVNGTFFTLFMDSKMGMNFRETKFGNVYANEQALSELDSLLGLYSESESLVFFLVDENTHEKCLVRLIPELPSLGKYEILEVPAGEESKSIEVVYNLWTSLSELGADRHALLVNVGGGMITDLGGFVASTYKRGIEFAHVPTSLLGMVDASLGGKTGIDVEGAKNLVGTFASTKGVFLIPDFLETLPERDTLSGFAEMIKHALISSEDEWKRISKSNPLTLWEQPDVVRDSMKVKLDVVEDDPKEAGARKHLNFGHTFGHALESFFLDSNPENPLLHGEAIAHGMWMEVEASVMTCGLSRETANEIQALIDETYPAISIDESKYEAVLEWLKFDKKNSGGSVRFVLLEKIGKPVRDRELSEEQMLEILRIRKTRN</sequence>
<comment type="cofactor">
    <cofactor evidence="2">
        <name>Co(2+)</name>
        <dbReference type="ChEBI" id="CHEBI:48828"/>
    </cofactor>
</comment>
<protein>
    <recommendedName>
        <fullName evidence="10">3-dehydroquinate synthase</fullName>
        <ecNumber evidence="10">4.2.3.4</ecNumber>
    </recommendedName>
</protein>
<dbReference type="GO" id="GO:0009073">
    <property type="term" value="P:aromatic amino acid family biosynthetic process"/>
    <property type="evidence" value="ECO:0007669"/>
    <property type="project" value="InterPro"/>
</dbReference>
<comment type="function">
    <text evidence="3">Catalyzes the conversion of 3-deoxy-D-arabino-heptulosonate 7-phosphate (DAHP) to dehydroquinate (DHQ).</text>
</comment>
<dbReference type="GO" id="GO:0000166">
    <property type="term" value="F:nucleotide binding"/>
    <property type="evidence" value="ECO:0007669"/>
    <property type="project" value="UniProtKB-KW"/>
</dbReference>
<dbReference type="PANTHER" id="PTHR43622">
    <property type="entry name" value="3-DEHYDROQUINATE SYNTHASE"/>
    <property type="match status" value="1"/>
</dbReference>
<dbReference type="PIRSF" id="PIRSF001455">
    <property type="entry name" value="DHQ_synth"/>
    <property type="match status" value="1"/>
</dbReference>
<dbReference type="Gene3D" id="1.20.1090.10">
    <property type="entry name" value="Dehydroquinate synthase-like - alpha domain"/>
    <property type="match status" value="1"/>
</dbReference>
<dbReference type="GO" id="GO:0046872">
    <property type="term" value="F:metal ion binding"/>
    <property type="evidence" value="ECO:0007669"/>
    <property type="project" value="UniProtKB-KW"/>
</dbReference>
<evidence type="ECO:0000313" key="14">
    <source>
        <dbReference type="Proteomes" id="UP000468650"/>
    </source>
</evidence>
<name>A0A6N6RGQ7_9FLAO</name>
<gene>
    <name evidence="13" type="primary">aroB</name>
    <name evidence="13" type="ORF">F8C67_06825</name>
</gene>
<dbReference type="InterPro" id="IPR050071">
    <property type="entry name" value="Dehydroquinate_synthase"/>
</dbReference>
<dbReference type="EC" id="4.2.3.4" evidence="10"/>
<dbReference type="SUPFAM" id="SSF56796">
    <property type="entry name" value="Dehydroquinate synthase-like"/>
    <property type="match status" value="1"/>
</dbReference>
<dbReference type="InterPro" id="IPR030960">
    <property type="entry name" value="DHQS/DOIS_N"/>
</dbReference>
<evidence type="ECO:0000256" key="6">
    <source>
        <dbReference type="ARBA" id="ARBA00022833"/>
    </source>
</evidence>
<dbReference type="CDD" id="cd08195">
    <property type="entry name" value="DHQS"/>
    <property type="match status" value="1"/>
</dbReference>
<evidence type="ECO:0000256" key="9">
    <source>
        <dbReference type="ARBA" id="ARBA00023285"/>
    </source>
</evidence>
<evidence type="ECO:0000259" key="11">
    <source>
        <dbReference type="Pfam" id="PF01761"/>
    </source>
</evidence>
<evidence type="ECO:0000259" key="12">
    <source>
        <dbReference type="Pfam" id="PF24621"/>
    </source>
</evidence>
<feature type="domain" description="3-dehydroquinate synthase N-terminal" evidence="11">
    <location>
        <begin position="90"/>
        <end position="201"/>
    </location>
</feature>
<evidence type="ECO:0000256" key="10">
    <source>
        <dbReference type="NCBIfam" id="TIGR01357"/>
    </source>
</evidence>
<dbReference type="Pfam" id="PF24621">
    <property type="entry name" value="DHQS_C"/>
    <property type="match status" value="1"/>
</dbReference>
<dbReference type="RefSeq" id="WP_151667082.1">
    <property type="nucleotide sequence ID" value="NZ_WBVO01000004.1"/>
</dbReference>
<dbReference type="OrthoDB" id="9806583at2"/>
<evidence type="ECO:0000313" key="13">
    <source>
        <dbReference type="EMBL" id="KAB2810293.1"/>
    </source>
</evidence>
<dbReference type="InterPro" id="IPR016037">
    <property type="entry name" value="DHQ_synth_AroB"/>
</dbReference>
<dbReference type="GO" id="GO:0009423">
    <property type="term" value="P:chorismate biosynthetic process"/>
    <property type="evidence" value="ECO:0007669"/>
    <property type="project" value="UniProtKB-UniRule"/>
</dbReference>